<evidence type="ECO:0000313" key="1">
    <source>
        <dbReference type="EMBL" id="KAI9900833.1"/>
    </source>
</evidence>
<keyword evidence="2" id="KW-1185">Reference proteome</keyword>
<proteinExistence type="predicted"/>
<comment type="caution">
    <text evidence="1">The sequence shown here is derived from an EMBL/GenBank/DDBJ whole genome shotgun (WGS) entry which is preliminary data.</text>
</comment>
<sequence>MVTTKENPEYTVIDPNAKPLPKYGHLSEPDPTFASLKPELDQMMNAVWTPRLSLDKFREVWLTETPVPVSFPQEGRDVVTEVGKIPMRDGHKVSAKIYRRKERQRSGKSALVMRFHGGGWVVGGHCTEHAESLLIAGRTDCIVVSVEYRKAPEYKFPYAPNDCFDATKWCKENALRLAVDAENIVLVGGSAGANLAAVVAIMARDEGITGIVGQALNFPATVHPKFAPTDKYELGSYAQNHDASVVDAVRMEWFLDHYMPEPTDDWRLSCLLTPSLKNLPPAHIVVAGADVLRDEGLAYAQRLEEEGNKVEVLIGPGLPHCYYSLFGHPKSVEYYERVLGFIERFAPGPLERL</sequence>
<dbReference type="EMBL" id="CM047943">
    <property type="protein sequence ID" value="KAI9900833.1"/>
    <property type="molecule type" value="Genomic_DNA"/>
</dbReference>
<evidence type="ECO:0000313" key="2">
    <source>
        <dbReference type="Proteomes" id="UP001163324"/>
    </source>
</evidence>
<dbReference type="Proteomes" id="UP001163324">
    <property type="component" value="Chromosome 4"/>
</dbReference>
<reference evidence="1" key="1">
    <citation type="submission" date="2022-10" db="EMBL/GenBank/DDBJ databases">
        <title>Complete Genome of Trichothecium roseum strain YXFP-22015, a Plant Pathogen Isolated from Citrus.</title>
        <authorList>
            <person name="Wang Y."/>
            <person name="Zhu L."/>
        </authorList>
    </citation>
    <scope>NUCLEOTIDE SEQUENCE</scope>
    <source>
        <strain evidence="1">YXFP-22015</strain>
    </source>
</reference>
<protein>
    <submittedName>
        <fullName evidence="1">Uncharacterized protein</fullName>
    </submittedName>
</protein>
<accession>A0ACC0V325</accession>
<name>A0ACC0V325_9HYPO</name>
<gene>
    <name evidence="1" type="ORF">N3K66_005095</name>
</gene>
<organism evidence="1 2">
    <name type="scientific">Trichothecium roseum</name>
    <dbReference type="NCBI Taxonomy" id="47278"/>
    <lineage>
        <taxon>Eukaryota</taxon>
        <taxon>Fungi</taxon>
        <taxon>Dikarya</taxon>
        <taxon>Ascomycota</taxon>
        <taxon>Pezizomycotina</taxon>
        <taxon>Sordariomycetes</taxon>
        <taxon>Hypocreomycetidae</taxon>
        <taxon>Hypocreales</taxon>
        <taxon>Hypocreales incertae sedis</taxon>
        <taxon>Trichothecium</taxon>
    </lineage>
</organism>